<feature type="DNA-binding region" description="H-T-H motif" evidence="2">
    <location>
        <begin position="28"/>
        <end position="47"/>
    </location>
</feature>
<dbReference type="InterPro" id="IPR050624">
    <property type="entry name" value="HTH-type_Tx_Regulator"/>
</dbReference>
<evidence type="ECO:0000259" key="3">
    <source>
        <dbReference type="PROSITE" id="PS50977"/>
    </source>
</evidence>
<dbReference type="SUPFAM" id="SSF46689">
    <property type="entry name" value="Homeodomain-like"/>
    <property type="match status" value="1"/>
</dbReference>
<dbReference type="Proteomes" id="UP000321532">
    <property type="component" value="Unassembled WGS sequence"/>
</dbReference>
<evidence type="ECO:0000256" key="2">
    <source>
        <dbReference type="PROSITE-ProRule" id="PRU00335"/>
    </source>
</evidence>
<evidence type="ECO:0000313" key="4">
    <source>
        <dbReference type="EMBL" id="GEO06264.1"/>
    </source>
</evidence>
<dbReference type="Pfam" id="PF00440">
    <property type="entry name" value="TetR_N"/>
    <property type="match status" value="1"/>
</dbReference>
<dbReference type="SUPFAM" id="SSF48498">
    <property type="entry name" value="Tetracyclin repressor-like, C-terminal domain"/>
    <property type="match status" value="1"/>
</dbReference>
<dbReference type="EMBL" id="BJYS01000033">
    <property type="protein sequence ID" value="GEO06264.1"/>
    <property type="molecule type" value="Genomic_DNA"/>
</dbReference>
<dbReference type="InterPro" id="IPR001647">
    <property type="entry name" value="HTH_TetR"/>
</dbReference>
<name>A0A512B2U6_9BACT</name>
<dbReference type="PRINTS" id="PR00455">
    <property type="entry name" value="HTHTETR"/>
</dbReference>
<accession>A0A512B2U6</accession>
<reference evidence="4 5" key="1">
    <citation type="submission" date="2019-07" db="EMBL/GenBank/DDBJ databases">
        <title>Whole genome shotgun sequence of Adhaeribacter aerolatus NBRC 106133.</title>
        <authorList>
            <person name="Hosoyama A."/>
            <person name="Uohara A."/>
            <person name="Ohji S."/>
            <person name="Ichikawa N."/>
        </authorList>
    </citation>
    <scope>NUCLEOTIDE SEQUENCE [LARGE SCALE GENOMIC DNA]</scope>
    <source>
        <strain evidence="4 5">NBRC 106133</strain>
    </source>
</reference>
<keyword evidence="5" id="KW-1185">Reference proteome</keyword>
<comment type="caution">
    <text evidence="4">The sequence shown here is derived from an EMBL/GenBank/DDBJ whole genome shotgun (WGS) entry which is preliminary data.</text>
</comment>
<sequence length="204" mass="23728">MEAGTEVKERIVARAFDLFRQYGIKTISMADIAVDLGISKKTLYKWFSDKDELVAETVTAYLQEVKNICTGAADNPVEEFCSAINLSIQRLLHLHTAFFYDLKKYYQPAYQIWLQYKQEHIVQLFQDNFLRGVQSGLYRSDLNPDVTARLYVGQLQSIYYSDLFPPAEYNRQETYQQNLKHFVLGLVSKEGYKILSQVQLKHCN</sequence>
<dbReference type="PANTHER" id="PTHR43479">
    <property type="entry name" value="ACREF/ENVCD OPERON REPRESSOR-RELATED"/>
    <property type="match status" value="1"/>
</dbReference>
<dbReference type="PANTHER" id="PTHR43479:SF11">
    <property type="entry name" value="ACREF_ENVCD OPERON REPRESSOR-RELATED"/>
    <property type="match status" value="1"/>
</dbReference>
<dbReference type="RefSeq" id="WP_146901938.1">
    <property type="nucleotide sequence ID" value="NZ_BJYS01000033.1"/>
</dbReference>
<keyword evidence="1 2" id="KW-0238">DNA-binding</keyword>
<evidence type="ECO:0000313" key="5">
    <source>
        <dbReference type="Proteomes" id="UP000321532"/>
    </source>
</evidence>
<dbReference type="PROSITE" id="PS50977">
    <property type="entry name" value="HTH_TETR_2"/>
    <property type="match status" value="1"/>
</dbReference>
<dbReference type="Gene3D" id="1.10.357.10">
    <property type="entry name" value="Tetracycline Repressor, domain 2"/>
    <property type="match status" value="1"/>
</dbReference>
<dbReference type="Gene3D" id="1.10.10.60">
    <property type="entry name" value="Homeodomain-like"/>
    <property type="match status" value="1"/>
</dbReference>
<dbReference type="GO" id="GO:0003677">
    <property type="term" value="F:DNA binding"/>
    <property type="evidence" value="ECO:0007669"/>
    <property type="project" value="UniProtKB-UniRule"/>
</dbReference>
<dbReference type="OrthoDB" id="881297at2"/>
<gene>
    <name evidence="4" type="ORF">AAE02nite_39280</name>
</gene>
<proteinExistence type="predicted"/>
<evidence type="ECO:0000256" key="1">
    <source>
        <dbReference type="ARBA" id="ARBA00023125"/>
    </source>
</evidence>
<organism evidence="4 5">
    <name type="scientific">Adhaeribacter aerolatus</name>
    <dbReference type="NCBI Taxonomy" id="670289"/>
    <lineage>
        <taxon>Bacteria</taxon>
        <taxon>Pseudomonadati</taxon>
        <taxon>Bacteroidota</taxon>
        <taxon>Cytophagia</taxon>
        <taxon>Cytophagales</taxon>
        <taxon>Hymenobacteraceae</taxon>
        <taxon>Adhaeribacter</taxon>
    </lineage>
</organism>
<protein>
    <submittedName>
        <fullName evidence="4">TetR family transcriptional regulator</fullName>
    </submittedName>
</protein>
<dbReference type="InterPro" id="IPR009057">
    <property type="entry name" value="Homeodomain-like_sf"/>
</dbReference>
<feature type="domain" description="HTH tetR-type" evidence="3">
    <location>
        <begin position="5"/>
        <end position="65"/>
    </location>
</feature>
<dbReference type="InterPro" id="IPR036271">
    <property type="entry name" value="Tet_transcr_reg_TetR-rel_C_sf"/>
</dbReference>
<dbReference type="AlphaFoldDB" id="A0A512B2U6"/>